<evidence type="ECO:0000313" key="3">
    <source>
        <dbReference type="Proteomes" id="UP000281128"/>
    </source>
</evidence>
<dbReference type="Proteomes" id="UP000281128">
    <property type="component" value="Unassembled WGS sequence"/>
</dbReference>
<protein>
    <recommendedName>
        <fullName evidence="1">DUF5623 domain-containing protein</fullName>
    </recommendedName>
</protein>
<gene>
    <name evidence="2" type="ORF">D6850_17415</name>
</gene>
<dbReference type="Gene3D" id="1.20.1260.40">
    <property type="match status" value="1"/>
</dbReference>
<organism evidence="2 3">
    <name type="scientific">Roseovarius spongiae</name>
    <dbReference type="NCBI Taxonomy" id="2320272"/>
    <lineage>
        <taxon>Bacteria</taxon>
        <taxon>Pseudomonadati</taxon>
        <taxon>Pseudomonadota</taxon>
        <taxon>Alphaproteobacteria</taxon>
        <taxon>Rhodobacterales</taxon>
        <taxon>Roseobacteraceae</taxon>
        <taxon>Roseovarius</taxon>
    </lineage>
</organism>
<keyword evidence="3" id="KW-1185">Reference proteome</keyword>
<dbReference type="AlphaFoldDB" id="A0A3A8B772"/>
<evidence type="ECO:0000313" key="2">
    <source>
        <dbReference type="EMBL" id="RKF12453.1"/>
    </source>
</evidence>
<proteinExistence type="predicted"/>
<name>A0A3A8B772_9RHOB</name>
<evidence type="ECO:0000259" key="1">
    <source>
        <dbReference type="Pfam" id="PF18536"/>
    </source>
</evidence>
<accession>A0A3A8B772</accession>
<comment type="caution">
    <text evidence="2">The sequence shown here is derived from an EMBL/GenBank/DDBJ whole genome shotgun (WGS) entry which is preliminary data.</text>
</comment>
<dbReference type="InterPro" id="IPR040531">
    <property type="entry name" value="DUF5623"/>
</dbReference>
<sequence length="321" mass="36539">MVAEDHFICDDIAHTQEYARDRLCAAERSLRFMEHTGLRPNRDRRNYPRILDTDKLPNIDHSTDWVDPASGQFVLIDEPYGNAPDDSERAAWATRNGWRLDKASWPGMYRPYDCDLYVGIDTRSGYDLDALMEKISDMPEPVVSENWVGESVPSWETFLSPMAKTKQDERRARCKGMIYPSPSKATVPYNYNPGCSRRRPAGELGTDGHVQAGRVIKAVMSSQHAPGGVYSRLNSLRSELEDWLSLEIGRGQLEGPEFFEVYYTRTEEDQTLQRALTSADDLVAALRGLARMLKNAYPDCAPLRQQLRRIEMSVSIIEKAR</sequence>
<reference evidence="2 3" key="1">
    <citation type="submission" date="2018-09" db="EMBL/GenBank/DDBJ databases">
        <title>Roseovarius spongiae sp. nov., isolated from a marine sponge.</title>
        <authorList>
            <person name="Zhuang L."/>
            <person name="Luo L."/>
        </authorList>
    </citation>
    <scope>NUCLEOTIDE SEQUENCE [LARGE SCALE GENOMIC DNA]</scope>
    <source>
        <strain evidence="2 3">HN-E21</strain>
    </source>
</reference>
<dbReference type="Pfam" id="PF18536">
    <property type="entry name" value="DUF5623"/>
    <property type="match status" value="1"/>
</dbReference>
<dbReference type="EMBL" id="RAPE01000007">
    <property type="protein sequence ID" value="RKF12453.1"/>
    <property type="molecule type" value="Genomic_DNA"/>
</dbReference>
<feature type="domain" description="DUF5623" evidence="1">
    <location>
        <begin position="197"/>
        <end position="312"/>
    </location>
</feature>